<dbReference type="InterPro" id="IPR031327">
    <property type="entry name" value="MCM"/>
</dbReference>
<dbReference type="InterPro" id="IPR033762">
    <property type="entry name" value="MCM_OB"/>
</dbReference>
<organism evidence="6">
    <name type="scientific">Auxenochlorella protothecoides</name>
    <name type="common">Green microalga</name>
    <name type="synonym">Chlorella protothecoides</name>
    <dbReference type="NCBI Taxonomy" id="3075"/>
    <lineage>
        <taxon>Eukaryota</taxon>
        <taxon>Viridiplantae</taxon>
        <taxon>Chlorophyta</taxon>
        <taxon>core chlorophytes</taxon>
        <taxon>Trebouxiophyceae</taxon>
        <taxon>Chlorellales</taxon>
        <taxon>Chlorellaceae</taxon>
        <taxon>Auxenochlorella</taxon>
    </lineage>
</organism>
<dbReference type="InterPro" id="IPR001208">
    <property type="entry name" value="MCM_dom"/>
</dbReference>
<sequence>MPCQPGSSSCSMTVSNMVSSPGVPDWWTIYTDQDAETYDPHDPRALFHEAIMALESHWDPFIGHARDWEDQLVVDVDLAGICGTLDPGHDFHDLLRDGPEQCLLLLAAAIHQTRGISPCHRRPLCLRPTTLPSTVPALDRPPTPSLIGSMVAVQGTVVAATPIHPVATSLEFRCRKCNSRTRLLQLETGVRQRPEHCASRACRARSMDPVASSAQAVLWRSVWVKPEGSDTAELGLPGQAIQVHLVGELAEVGCLGRRIHVSGIVRPGHGGAADAEDASSRLRPYLSALNVRTLGSAWCELPQLDDERLVELGKILDQQGLDAVASSLEPKQQLPAVLCKAVTLLALVSGAPALLASPAPAPDTPPIQHSKPLSLLIVTDAGMGVSSLIEAASAAACSSQHLDCGPHTVLGPHAFPGGKGIGAVAGGAAASEPGLVCLEAVERLPARQLQVLLGLVSGSAVGGAPPAQGPPTCILATTTPPGGKYDASRSLMDNVRLPAALLARFDLVLTLLDRPQDPATLALRACLGQEEGSQGRGTGGAAAPPPAWCPGGATFRCQGTATSQRQYDVGASQRRYDAAASQASSAVGASPTPGQAITQWHLGGPAVPEASSPRLTAGEVAALARHLAGCRALPSWTGEAGAAAKACFLQLQAEVRGAPDLAPMGWHHLHLLLRLGGAVAAACLAGRVAPSHVEAAGDLLFASLCCGTVCGAPGAFDAGAGAQDPGSTAGPQHDPRPGTKRPSFQARRQRFMAALHRHCVASGSDGVPGAADRGAGGHCSQGSGAGARVPWLHREAERRRGHPEEGARSVLVQWSVGGLSACRTPNGSPGQSRGGHHPVQSGSLSGQHPSQEPVRYDGTSDPVCDVRWMCGQQHHNSDPVSGKNSSKR</sequence>
<feature type="compositionally biased region" description="Gly residues" evidence="4">
    <location>
        <begin position="774"/>
        <end position="785"/>
    </location>
</feature>
<dbReference type="AlphaFoldDB" id="A0A1D2A2L4"/>
<dbReference type="PROSITE" id="PS50051">
    <property type="entry name" value="MCM_2"/>
    <property type="match status" value="1"/>
</dbReference>
<proteinExistence type="predicted"/>
<dbReference type="EMBL" id="GDKF01005195">
    <property type="protein sequence ID" value="JAT73427.1"/>
    <property type="molecule type" value="Transcribed_RNA"/>
</dbReference>
<evidence type="ECO:0000256" key="1">
    <source>
        <dbReference type="ARBA" id="ARBA00022741"/>
    </source>
</evidence>
<dbReference type="GO" id="GO:0017116">
    <property type="term" value="F:single-stranded DNA helicase activity"/>
    <property type="evidence" value="ECO:0007669"/>
    <property type="project" value="TreeGrafter"/>
</dbReference>
<feature type="region of interest" description="Disordered" evidence="4">
    <location>
        <begin position="721"/>
        <end position="744"/>
    </location>
</feature>
<feature type="compositionally biased region" description="Polar residues" evidence="4">
    <location>
        <begin position="840"/>
        <end position="850"/>
    </location>
</feature>
<reference evidence="6" key="1">
    <citation type="submission" date="2015-08" db="EMBL/GenBank/DDBJ databases">
        <authorList>
            <person name="Babu N.S."/>
            <person name="Beckwith C.J."/>
            <person name="Beseler K.G."/>
            <person name="Brison A."/>
            <person name="Carone J.V."/>
            <person name="Caskin T.P."/>
            <person name="Diamond M."/>
            <person name="Durham M.E."/>
            <person name="Foxe J.M."/>
            <person name="Go M."/>
            <person name="Henderson B.A."/>
            <person name="Jones I.B."/>
            <person name="McGettigan J.A."/>
            <person name="Micheletti S.J."/>
            <person name="Nasrallah M.E."/>
            <person name="Ortiz D."/>
            <person name="Piller C.R."/>
            <person name="Privatt S.R."/>
            <person name="Schneider S.L."/>
            <person name="Sharp S."/>
            <person name="Smith T.C."/>
            <person name="Stanton J.D."/>
            <person name="Ullery H.E."/>
            <person name="Wilson R.J."/>
            <person name="Serrano M.G."/>
            <person name="Buck G."/>
            <person name="Lee V."/>
            <person name="Wang Y."/>
            <person name="Carvalho R."/>
            <person name="Voegtly L."/>
            <person name="Shi R."/>
            <person name="Duckworth R."/>
            <person name="Johnson A."/>
            <person name="Loviza R."/>
            <person name="Walstead R."/>
            <person name="Shah Z."/>
            <person name="Kiflezghi M."/>
            <person name="Wade K."/>
            <person name="Ball S.L."/>
            <person name="Bradley K.W."/>
            <person name="Asai D.J."/>
            <person name="Bowman C.A."/>
            <person name="Russell D.A."/>
            <person name="Pope W.H."/>
            <person name="Jacobs-Sera D."/>
            <person name="Hendrix R.W."/>
            <person name="Hatfull G.F."/>
        </authorList>
    </citation>
    <scope>NUCLEOTIDE SEQUENCE</scope>
</reference>
<dbReference type="PANTHER" id="PTHR11630:SF47">
    <property type="entry name" value="DNA HELICASE MCM8"/>
    <property type="match status" value="1"/>
</dbReference>
<gene>
    <name evidence="6" type="ORF">g.71758</name>
</gene>
<dbReference type="Pfam" id="PF17207">
    <property type="entry name" value="MCM_OB"/>
    <property type="match status" value="1"/>
</dbReference>
<dbReference type="InterPro" id="IPR012340">
    <property type="entry name" value="NA-bd_OB-fold"/>
</dbReference>
<dbReference type="GO" id="GO:0005634">
    <property type="term" value="C:nucleus"/>
    <property type="evidence" value="ECO:0007669"/>
    <property type="project" value="TreeGrafter"/>
</dbReference>
<comment type="catalytic activity">
    <reaction evidence="3">
        <text>ATP + H2O = ADP + phosphate + H(+)</text>
        <dbReference type="Rhea" id="RHEA:13065"/>
        <dbReference type="ChEBI" id="CHEBI:15377"/>
        <dbReference type="ChEBI" id="CHEBI:15378"/>
        <dbReference type="ChEBI" id="CHEBI:30616"/>
        <dbReference type="ChEBI" id="CHEBI:43474"/>
        <dbReference type="ChEBI" id="CHEBI:456216"/>
        <dbReference type="EC" id="3.6.4.12"/>
    </reaction>
</comment>
<evidence type="ECO:0000256" key="2">
    <source>
        <dbReference type="ARBA" id="ARBA00022840"/>
    </source>
</evidence>
<dbReference type="GO" id="GO:0005524">
    <property type="term" value="F:ATP binding"/>
    <property type="evidence" value="ECO:0007669"/>
    <property type="project" value="UniProtKB-KW"/>
</dbReference>
<name>A0A1D2A2L4_AUXPR</name>
<dbReference type="SUPFAM" id="SSF50249">
    <property type="entry name" value="Nucleic acid-binding proteins"/>
    <property type="match status" value="1"/>
</dbReference>
<dbReference type="Gene3D" id="2.40.50.140">
    <property type="entry name" value="Nucleic acid-binding proteins"/>
    <property type="match status" value="1"/>
</dbReference>
<dbReference type="Gene3D" id="3.40.50.300">
    <property type="entry name" value="P-loop containing nucleotide triphosphate hydrolases"/>
    <property type="match status" value="1"/>
</dbReference>
<dbReference type="Pfam" id="PF00493">
    <property type="entry name" value="MCM"/>
    <property type="match status" value="1"/>
</dbReference>
<dbReference type="GO" id="GO:0042555">
    <property type="term" value="C:MCM complex"/>
    <property type="evidence" value="ECO:0007669"/>
    <property type="project" value="TreeGrafter"/>
</dbReference>
<dbReference type="PANTHER" id="PTHR11630">
    <property type="entry name" value="DNA REPLICATION LICENSING FACTOR MCM FAMILY MEMBER"/>
    <property type="match status" value="1"/>
</dbReference>
<accession>A0A1D2A2L4</accession>
<dbReference type="InterPro" id="IPR027417">
    <property type="entry name" value="P-loop_NTPase"/>
</dbReference>
<feature type="region of interest" description="Disordered" evidence="4">
    <location>
        <begin position="821"/>
        <end position="863"/>
    </location>
</feature>
<keyword evidence="2" id="KW-0067">ATP-binding</keyword>
<feature type="region of interest" description="Disordered" evidence="4">
    <location>
        <begin position="765"/>
        <end position="786"/>
    </location>
</feature>
<feature type="domain" description="MCM C-terminal AAA(+) ATPase" evidence="5">
    <location>
        <begin position="425"/>
        <end position="514"/>
    </location>
</feature>
<dbReference type="Gene3D" id="2.20.28.10">
    <property type="match status" value="1"/>
</dbReference>
<evidence type="ECO:0000256" key="3">
    <source>
        <dbReference type="ARBA" id="ARBA00047995"/>
    </source>
</evidence>
<dbReference type="GO" id="GO:0003697">
    <property type="term" value="F:single-stranded DNA binding"/>
    <property type="evidence" value="ECO:0007669"/>
    <property type="project" value="TreeGrafter"/>
</dbReference>
<keyword evidence="1" id="KW-0547">Nucleotide-binding</keyword>
<protein>
    <recommendedName>
        <fullName evidence="5">MCM C-terminal AAA(+) ATPase domain-containing protein</fullName>
    </recommendedName>
</protein>
<dbReference type="SMART" id="SM00350">
    <property type="entry name" value="MCM"/>
    <property type="match status" value="1"/>
</dbReference>
<evidence type="ECO:0000256" key="4">
    <source>
        <dbReference type="SAM" id="MobiDB-lite"/>
    </source>
</evidence>
<evidence type="ECO:0000313" key="6">
    <source>
        <dbReference type="EMBL" id="JAT73427.1"/>
    </source>
</evidence>
<evidence type="ECO:0000259" key="5">
    <source>
        <dbReference type="PROSITE" id="PS50051"/>
    </source>
</evidence>